<dbReference type="GeneID" id="69966440"/>
<organism evidence="1 2">
    <name type="scientific">Photobacterium phosphoreum</name>
    <dbReference type="NCBI Taxonomy" id="659"/>
    <lineage>
        <taxon>Bacteria</taxon>
        <taxon>Pseudomonadati</taxon>
        <taxon>Pseudomonadota</taxon>
        <taxon>Gammaproteobacteria</taxon>
        <taxon>Vibrionales</taxon>
        <taxon>Vibrionaceae</taxon>
        <taxon>Photobacterium</taxon>
    </lineage>
</organism>
<proteinExistence type="predicted"/>
<name>A0AAW5A3Y5_PHOPO</name>
<dbReference type="AlphaFoldDB" id="A0AAW5A3Y5"/>
<accession>A0AAW5A3Y5</accession>
<dbReference type="RefSeq" id="WP_065208651.1">
    <property type="nucleotide sequence ID" value="NZ_LZFG01000059.1"/>
</dbReference>
<evidence type="ECO:0000313" key="2">
    <source>
        <dbReference type="Proteomes" id="UP000813876"/>
    </source>
</evidence>
<gene>
    <name evidence="1" type="ORF">GLP33_19045</name>
</gene>
<dbReference type="EMBL" id="WMCP01000033">
    <property type="protein sequence ID" value="MCF2303819.1"/>
    <property type="molecule type" value="Genomic_DNA"/>
</dbReference>
<comment type="caution">
    <text evidence="1">The sequence shown here is derived from an EMBL/GenBank/DDBJ whole genome shotgun (WGS) entry which is preliminary data.</text>
</comment>
<reference evidence="1" key="1">
    <citation type="submission" date="2019-11" db="EMBL/GenBank/DDBJ databases">
        <title>Comparative genomics of photobacteria reveal adaptation to distinct habitats.</title>
        <authorList>
            <person name="Fuertes-Perez S."/>
            <person name="Hilgarth M."/>
            <person name="Vogel R.F."/>
        </authorList>
    </citation>
    <scope>NUCLEOTIDE SEQUENCE</scope>
    <source>
        <strain evidence="1">TMW2.2145</strain>
    </source>
</reference>
<sequence>MNTHDMNLNLLELDFDAQAKINQKFNFEKNLSIAHCAVVNFCPQKAILPDSYRSIDDPKYQHPTQNEFNEVVEHLAQVHSLGVVSKMLGIYRKNDPNKTIKNWMNGAKIPYTAWRMLLVLDGRVVQTNRLTMPDGDKPWAKYYD</sequence>
<protein>
    <submittedName>
        <fullName evidence="1">Uncharacterized protein</fullName>
    </submittedName>
</protein>
<evidence type="ECO:0000313" key="1">
    <source>
        <dbReference type="EMBL" id="MCF2303819.1"/>
    </source>
</evidence>
<dbReference type="Proteomes" id="UP000813876">
    <property type="component" value="Unassembled WGS sequence"/>
</dbReference>